<evidence type="ECO:0000313" key="2">
    <source>
        <dbReference type="Proteomes" id="UP000789342"/>
    </source>
</evidence>
<dbReference type="Proteomes" id="UP000789342">
    <property type="component" value="Unassembled WGS sequence"/>
</dbReference>
<feature type="non-terminal residue" evidence="1">
    <location>
        <position position="60"/>
    </location>
</feature>
<keyword evidence="2" id="KW-1185">Reference proteome</keyword>
<dbReference type="AlphaFoldDB" id="A0A9N9N6J7"/>
<evidence type="ECO:0000313" key="1">
    <source>
        <dbReference type="EMBL" id="CAG8706053.1"/>
    </source>
</evidence>
<dbReference type="OrthoDB" id="2385156at2759"/>
<reference evidence="1" key="1">
    <citation type="submission" date="2021-06" db="EMBL/GenBank/DDBJ databases">
        <authorList>
            <person name="Kallberg Y."/>
            <person name="Tangrot J."/>
            <person name="Rosling A."/>
        </authorList>
    </citation>
    <scope>NUCLEOTIDE SEQUENCE</scope>
    <source>
        <strain evidence="1">CL551</strain>
    </source>
</reference>
<organism evidence="1 2">
    <name type="scientific">Acaulospora morrowiae</name>
    <dbReference type="NCBI Taxonomy" id="94023"/>
    <lineage>
        <taxon>Eukaryota</taxon>
        <taxon>Fungi</taxon>
        <taxon>Fungi incertae sedis</taxon>
        <taxon>Mucoromycota</taxon>
        <taxon>Glomeromycotina</taxon>
        <taxon>Glomeromycetes</taxon>
        <taxon>Diversisporales</taxon>
        <taxon>Acaulosporaceae</taxon>
        <taxon>Acaulospora</taxon>
    </lineage>
</organism>
<dbReference type="EMBL" id="CAJVPV010018207">
    <property type="protein sequence ID" value="CAG8706053.1"/>
    <property type="molecule type" value="Genomic_DNA"/>
</dbReference>
<gene>
    <name evidence="1" type="ORF">AMORRO_LOCUS12417</name>
</gene>
<proteinExistence type="predicted"/>
<protein>
    <submittedName>
        <fullName evidence="1">4792_t:CDS:1</fullName>
    </submittedName>
</protein>
<sequence>MQRNETEQQKHRIRLSCNQDGIIEISLNAMDLEISFMEVVGSAINTDLQKLSEDTEKVFK</sequence>
<accession>A0A9N9N6J7</accession>
<name>A0A9N9N6J7_9GLOM</name>
<comment type="caution">
    <text evidence="1">The sequence shown here is derived from an EMBL/GenBank/DDBJ whole genome shotgun (WGS) entry which is preliminary data.</text>
</comment>